<comment type="similarity">
    <text evidence="2">Belongs to the adaptor complexes large subunit family.</text>
</comment>
<dbReference type="AlphaFoldDB" id="A0A0M8MQT7"/>
<dbReference type="InterPro" id="IPR016024">
    <property type="entry name" value="ARM-type_fold"/>
</dbReference>
<dbReference type="GO" id="GO:0016192">
    <property type="term" value="P:vesicle-mediated transport"/>
    <property type="evidence" value="ECO:0007669"/>
    <property type="project" value="InterPro"/>
</dbReference>
<dbReference type="InterPro" id="IPR026739">
    <property type="entry name" value="AP_beta"/>
</dbReference>
<protein>
    <submittedName>
        <fullName evidence="7">Vesicle-mediated transport-related protein</fullName>
    </submittedName>
</protein>
<evidence type="ECO:0000256" key="5">
    <source>
        <dbReference type="ARBA" id="ARBA00023136"/>
    </source>
</evidence>
<sequence>MILRNNIKAFYCKYNDPAYIKTAKLDILYRIAHEDNVLDVLRELQDYATEIDVNFARKAINAIGRLALKFESVSDACMHALEDIIKSNVNYAFQEAIVAVRDIFRKYPHRYDSIITTLCDNLDFLDDPQAKVAMIWILGHYTDRIEKSHALLDTFLQNFLDETVEIQLALLTATVKLFLKRPNVGGPLIEKVLTWTTEQVANPDCRDRGFFYTRLLALDPVIAKKVVFSDNGSIEVTLDRMDRKVLDQLLLQTGSLSSVYHKNPQTLSLGTRPRYLPDSPALEETARQYASSHLQEQPPLRVYQPVRTTDMIPEYPSMLSTTTMEDSISFSDAKTEMPTVKVGKLI</sequence>
<dbReference type="OrthoDB" id="10254310at2759"/>
<evidence type="ECO:0000313" key="7">
    <source>
        <dbReference type="EMBL" id="KOS14977.1"/>
    </source>
</evidence>
<dbReference type="RefSeq" id="XP_017992609.1">
    <property type="nucleotide sequence ID" value="XM_018135235.1"/>
</dbReference>
<evidence type="ECO:0000256" key="2">
    <source>
        <dbReference type="ARBA" id="ARBA00006613"/>
    </source>
</evidence>
<accession>A0A0M8MQT7</accession>
<dbReference type="Pfam" id="PF01602">
    <property type="entry name" value="Adaptin_N"/>
    <property type="match status" value="1"/>
</dbReference>
<organism evidence="7 8">
    <name type="scientific">Malassezia pachydermatis</name>
    <dbReference type="NCBI Taxonomy" id="77020"/>
    <lineage>
        <taxon>Eukaryota</taxon>
        <taxon>Fungi</taxon>
        <taxon>Dikarya</taxon>
        <taxon>Basidiomycota</taxon>
        <taxon>Ustilaginomycotina</taxon>
        <taxon>Malasseziomycetes</taxon>
        <taxon>Malasseziales</taxon>
        <taxon>Malasseziaceae</taxon>
        <taxon>Malassezia</taxon>
    </lineage>
</organism>
<dbReference type="VEuPathDB" id="FungiDB:Malapachy_0721"/>
<gene>
    <name evidence="7" type="ORF">Malapachy_0721</name>
</gene>
<evidence type="ECO:0000256" key="1">
    <source>
        <dbReference type="ARBA" id="ARBA00004308"/>
    </source>
</evidence>
<dbReference type="STRING" id="77020.A0A0M8MQT7"/>
<comment type="caution">
    <text evidence="7">The sequence shown here is derived from an EMBL/GenBank/DDBJ whole genome shotgun (WGS) entry which is preliminary data.</text>
</comment>
<evidence type="ECO:0000313" key="8">
    <source>
        <dbReference type="Proteomes" id="UP000037751"/>
    </source>
</evidence>
<keyword evidence="3" id="KW-0813">Transport</keyword>
<dbReference type="InterPro" id="IPR011989">
    <property type="entry name" value="ARM-like"/>
</dbReference>
<dbReference type="Gene3D" id="1.25.10.10">
    <property type="entry name" value="Leucine-rich Repeat Variant"/>
    <property type="match status" value="1"/>
</dbReference>
<dbReference type="GO" id="GO:0012505">
    <property type="term" value="C:endomembrane system"/>
    <property type="evidence" value="ECO:0007669"/>
    <property type="project" value="UniProtKB-SubCell"/>
</dbReference>
<comment type="subcellular location">
    <subcellularLocation>
        <location evidence="1">Endomembrane system</location>
    </subcellularLocation>
</comment>
<keyword evidence="5" id="KW-0472">Membrane</keyword>
<dbReference type="Proteomes" id="UP000037751">
    <property type="component" value="Unassembled WGS sequence"/>
</dbReference>
<dbReference type="SUPFAM" id="SSF48371">
    <property type="entry name" value="ARM repeat"/>
    <property type="match status" value="1"/>
</dbReference>
<keyword evidence="4" id="KW-0653">Protein transport</keyword>
<name>A0A0M8MQT7_9BASI</name>
<feature type="domain" description="Clathrin/coatomer adaptor adaptin-like N-terminal" evidence="6">
    <location>
        <begin position="3"/>
        <end position="217"/>
    </location>
</feature>
<dbReference type="PANTHER" id="PTHR11134">
    <property type="entry name" value="ADAPTOR COMPLEX SUBUNIT BETA FAMILY MEMBER"/>
    <property type="match status" value="1"/>
</dbReference>
<evidence type="ECO:0000259" key="6">
    <source>
        <dbReference type="Pfam" id="PF01602"/>
    </source>
</evidence>
<dbReference type="EMBL" id="LGAV01000003">
    <property type="protein sequence ID" value="KOS14977.1"/>
    <property type="molecule type" value="Genomic_DNA"/>
</dbReference>
<dbReference type="GO" id="GO:0006886">
    <property type="term" value="P:intracellular protein transport"/>
    <property type="evidence" value="ECO:0007669"/>
    <property type="project" value="InterPro"/>
</dbReference>
<evidence type="ECO:0000256" key="4">
    <source>
        <dbReference type="ARBA" id="ARBA00022927"/>
    </source>
</evidence>
<dbReference type="GO" id="GO:0030117">
    <property type="term" value="C:membrane coat"/>
    <property type="evidence" value="ECO:0007669"/>
    <property type="project" value="InterPro"/>
</dbReference>
<evidence type="ECO:0000256" key="3">
    <source>
        <dbReference type="ARBA" id="ARBA00022448"/>
    </source>
</evidence>
<dbReference type="InterPro" id="IPR002553">
    <property type="entry name" value="Clathrin/coatomer_adapt-like_N"/>
</dbReference>
<dbReference type="GeneID" id="28727110"/>
<keyword evidence="8" id="KW-1185">Reference proteome</keyword>
<proteinExistence type="inferred from homology"/>
<reference evidence="7 8" key="1">
    <citation type="submission" date="2015-07" db="EMBL/GenBank/DDBJ databases">
        <title>Draft Genome Sequence of Malassezia furfur CBS1878 and Malassezia pachydermatis CBS1879.</title>
        <authorList>
            <person name="Triana S."/>
            <person name="Ohm R."/>
            <person name="Gonzalez A."/>
            <person name="DeCock H."/>
            <person name="Restrepo S."/>
            <person name="Celis A."/>
        </authorList>
    </citation>
    <scope>NUCLEOTIDE SEQUENCE [LARGE SCALE GENOMIC DNA]</scope>
    <source>
        <strain evidence="7 8">CBS 1879</strain>
    </source>
</reference>